<keyword evidence="3" id="KW-1185">Reference proteome</keyword>
<gene>
    <name evidence="2" type="ORF">AB675_8534</name>
</gene>
<feature type="region of interest" description="Disordered" evidence="1">
    <location>
        <begin position="1"/>
        <end position="22"/>
    </location>
</feature>
<comment type="caution">
    <text evidence="2">The sequence shown here is derived from an EMBL/GenBank/DDBJ whole genome shotgun (WGS) entry which is preliminary data.</text>
</comment>
<organism evidence="2 3">
    <name type="scientific">Cyphellophora attinorum</name>
    <dbReference type="NCBI Taxonomy" id="1664694"/>
    <lineage>
        <taxon>Eukaryota</taxon>
        <taxon>Fungi</taxon>
        <taxon>Dikarya</taxon>
        <taxon>Ascomycota</taxon>
        <taxon>Pezizomycotina</taxon>
        <taxon>Eurotiomycetes</taxon>
        <taxon>Chaetothyriomycetidae</taxon>
        <taxon>Chaetothyriales</taxon>
        <taxon>Cyphellophoraceae</taxon>
        <taxon>Cyphellophora</taxon>
    </lineage>
</organism>
<feature type="compositionally biased region" description="Basic and acidic residues" evidence="1">
    <location>
        <begin position="135"/>
        <end position="144"/>
    </location>
</feature>
<feature type="compositionally biased region" description="Basic and acidic residues" evidence="1">
    <location>
        <begin position="1"/>
        <end position="21"/>
    </location>
</feature>
<sequence>MDNKKDTYPDSRHQYQSKELDPTLAAMHPSSLQQSYTGKHFRRNVTAQSCSSSKEIAAREAKELADIDKQIQECQDKYCKLQQIHDAQPTQSAILQHKSLMQERDIAFKELNAKQIDGGDKGGKDTQSAQTKAYESGRRGEGGKSDVQVQGA</sequence>
<feature type="compositionally biased region" description="Basic and acidic residues" evidence="1">
    <location>
        <begin position="112"/>
        <end position="124"/>
    </location>
</feature>
<name>A0A0N0NR65_9EURO</name>
<evidence type="ECO:0000256" key="1">
    <source>
        <dbReference type="SAM" id="MobiDB-lite"/>
    </source>
</evidence>
<dbReference type="GeneID" id="28740867"/>
<reference evidence="2 3" key="1">
    <citation type="submission" date="2015-06" db="EMBL/GenBank/DDBJ databases">
        <title>Draft genome of the ant-associated black yeast Phialophora attae CBS 131958.</title>
        <authorList>
            <person name="Moreno L.F."/>
            <person name="Stielow B.J."/>
            <person name="de Hoog S."/>
            <person name="Vicente V.A."/>
            <person name="Weiss V.A."/>
            <person name="de Vries M."/>
            <person name="Cruz L.M."/>
            <person name="Souza E.M."/>
        </authorList>
    </citation>
    <scope>NUCLEOTIDE SEQUENCE [LARGE SCALE GENOMIC DNA]</scope>
    <source>
        <strain evidence="2 3">CBS 131958</strain>
    </source>
</reference>
<dbReference type="Proteomes" id="UP000038010">
    <property type="component" value="Unassembled WGS sequence"/>
</dbReference>
<dbReference type="AlphaFoldDB" id="A0A0N0NR65"/>
<dbReference type="EMBL" id="LFJN01000003">
    <property type="protein sequence ID" value="KPI44728.1"/>
    <property type="molecule type" value="Genomic_DNA"/>
</dbReference>
<dbReference type="VEuPathDB" id="FungiDB:AB675_8534"/>
<protein>
    <submittedName>
        <fullName evidence="2">Uncharacterized protein</fullName>
    </submittedName>
</protein>
<feature type="region of interest" description="Disordered" evidence="1">
    <location>
        <begin position="112"/>
        <end position="152"/>
    </location>
</feature>
<evidence type="ECO:0000313" key="3">
    <source>
        <dbReference type="Proteomes" id="UP000038010"/>
    </source>
</evidence>
<dbReference type="RefSeq" id="XP_018004691.1">
    <property type="nucleotide sequence ID" value="XM_018148987.1"/>
</dbReference>
<proteinExistence type="predicted"/>
<accession>A0A0N0NR65</accession>
<evidence type="ECO:0000313" key="2">
    <source>
        <dbReference type="EMBL" id="KPI44728.1"/>
    </source>
</evidence>